<gene>
    <name evidence="9" type="primary">LOC107067870</name>
</gene>
<dbReference type="PANTHER" id="PTHR11306">
    <property type="entry name" value="NIEMANN PICK TYPE C2 PROTEIN NPC2-RELATED"/>
    <property type="match status" value="1"/>
</dbReference>
<evidence type="ECO:0000256" key="6">
    <source>
        <dbReference type="SAM" id="SignalP"/>
    </source>
</evidence>
<dbReference type="SMART" id="SM00737">
    <property type="entry name" value="ML"/>
    <property type="match status" value="1"/>
</dbReference>
<dbReference type="GeneID" id="107067870"/>
<evidence type="ECO:0000256" key="5">
    <source>
        <dbReference type="ARBA" id="ARBA00023157"/>
    </source>
</evidence>
<organism evidence="8 9">
    <name type="scientific">Polistes dominula</name>
    <name type="common">European paper wasp</name>
    <name type="synonym">Vespa dominula</name>
    <dbReference type="NCBI Taxonomy" id="743375"/>
    <lineage>
        <taxon>Eukaryota</taxon>
        <taxon>Metazoa</taxon>
        <taxon>Ecdysozoa</taxon>
        <taxon>Arthropoda</taxon>
        <taxon>Hexapoda</taxon>
        <taxon>Insecta</taxon>
        <taxon>Pterygota</taxon>
        <taxon>Neoptera</taxon>
        <taxon>Endopterygota</taxon>
        <taxon>Hymenoptera</taxon>
        <taxon>Apocrita</taxon>
        <taxon>Aculeata</taxon>
        <taxon>Vespoidea</taxon>
        <taxon>Vespidae</taxon>
        <taxon>Polistinae</taxon>
        <taxon>Polistini</taxon>
        <taxon>Polistes</taxon>
    </lineage>
</organism>
<feature type="signal peptide" evidence="6">
    <location>
        <begin position="1"/>
        <end position="18"/>
    </location>
</feature>
<proteinExistence type="inferred from homology"/>
<name>A0ABM1IGC3_POLDO</name>
<keyword evidence="3" id="KW-0964">Secreted</keyword>
<evidence type="ECO:0000256" key="1">
    <source>
        <dbReference type="ARBA" id="ARBA00004613"/>
    </source>
</evidence>
<dbReference type="CDD" id="cd00916">
    <property type="entry name" value="Npc2_like"/>
    <property type="match status" value="1"/>
</dbReference>
<dbReference type="PANTHER" id="PTHR11306:SF36">
    <property type="entry name" value="NIEMANN-PICK TYPE C-2C-RELATED"/>
    <property type="match status" value="1"/>
</dbReference>
<dbReference type="InterPro" id="IPR033916">
    <property type="entry name" value="ML_Npc2-like"/>
</dbReference>
<dbReference type="Pfam" id="PF02221">
    <property type="entry name" value="E1_DerP2_DerF2"/>
    <property type="match status" value="1"/>
</dbReference>
<dbReference type="Proteomes" id="UP000694924">
    <property type="component" value="Unplaced"/>
</dbReference>
<dbReference type="InterPro" id="IPR039670">
    <property type="entry name" value="NPC2-like"/>
</dbReference>
<evidence type="ECO:0000256" key="4">
    <source>
        <dbReference type="ARBA" id="ARBA00022729"/>
    </source>
</evidence>
<feature type="domain" description="MD-2-related lipid-recognition" evidence="7">
    <location>
        <begin position="23"/>
        <end position="146"/>
    </location>
</feature>
<keyword evidence="8" id="KW-1185">Reference proteome</keyword>
<dbReference type="InterPro" id="IPR003172">
    <property type="entry name" value="ML_dom"/>
</dbReference>
<evidence type="ECO:0000313" key="9">
    <source>
        <dbReference type="RefSeq" id="XP_015179260.1"/>
    </source>
</evidence>
<accession>A0ABM1IGC3</accession>
<protein>
    <submittedName>
        <fullName evidence="9">Protein NPC2 homolog</fullName>
    </submittedName>
</protein>
<comment type="similarity">
    <text evidence="2">Belongs to the NPC2 family.</text>
</comment>
<evidence type="ECO:0000256" key="2">
    <source>
        <dbReference type="ARBA" id="ARBA00006370"/>
    </source>
</evidence>
<comment type="subcellular location">
    <subcellularLocation>
        <location evidence="1">Secreted</location>
    </subcellularLocation>
</comment>
<keyword evidence="5" id="KW-1015">Disulfide bond</keyword>
<sequence length="151" mass="16763">MALLTYVYVLAAFCIASSMQSEYLKCSSGEPEPLALRIEGCDKLPCSLVRGTNLKAQWDFKVTSNTANLKPRVRVTVLGVTTDYNYPYPNACKDLVNGECPLEKGEEVTYSLSMPILKVYPILKLDIEFALVDDRNEAQVCFKINGKVVAN</sequence>
<evidence type="ECO:0000259" key="7">
    <source>
        <dbReference type="SMART" id="SM00737"/>
    </source>
</evidence>
<dbReference type="RefSeq" id="XP_015179260.1">
    <property type="nucleotide sequence ID" value="XM_015323774.1"/>
</dbReference>
<reference evidence="9" key="1">
    <citation type="submission" date="2025-08" db="UniProtKB">
        <authorList>
            <consortium name="RefSeq"/>
        </authorList>
    </citation>
    <scope>IDENTIFICATION</scope>
    <source>
        <tissue evidence="9">Whole body</tissue>
    </source>
</reference>
<dbReference type="Gene3D" id="2.60.40.770">
    <property type="match status" value="1"/>
</dbReference>
<dbReference type="SUPFAM" id="SSF81296">
    <property type="entry name" value="E set domains"/>
    <property type="match status" value="1"/>
</dbReference>
<keyword evidence="4 6" id="KW-0732">Signal</keyword>
<dbReference type="InterPro" id="IPR014756">
    <property type="entry name" value="Ig_E-set"/>
</dbReference>
<feature type="chain" id="PRO_5045546701" evidence="6">
    <location>
        <begin position="19"/>
        <end position="151"/>
    </location>
</feature>
<evidence type="ECO:0000256" key="3">
    <source>
        <dbReference type="ARBA" id="ARBA00022525"/>
    </source>
</evidence>
<evidence type="ECO:0000313" key="8">
    <source>
        <dbReference type="Proteomes" id="UP000694924"/>
    </source>
</evidence>